<reference evidence="1" key="1">
    <citation type="submission" date="2020-10" db="EMBL/GenBank/DDBJ databases">
        <title>CRESS DNA virus dark matter in the feces of wild birds.</title>
        <authorList>
            <person name="Yang S."/>
            <person name="Zhang W."/>
        </authorList>
    </citation>
    <scope>NUCLEOTIDE SEQUENCE</scope>
    <source>
        <strain evidence="1">Mag166gen1</strain>
    </source>
</reference>
<organism evidence="1">
    <name type="scientific">Cyanopica cyanus Genomoviridae sp</name>
    <dbReference type="NCBI Taxonomy" id="2814944"/>
    <lineage>
        <taxon>Viruses</taxon>
        <taxon>Monodnaviria</taxon>
        <taxon>Shotokuvirae</taxon>
        <taxon>Cressdnaviricota</taxon>
        <taxon>Repensiviricetes</taxon>
        <taxon>Geplafuvirales</taxon>
        <taxon>Genomoviridae</taxon>
    </lineage>
</organism>
<name>A0A8A4XCN8_9VIRU</name>
<evidence type="ECO:0000313" key="1">
    <source>
        <dbReference type="EMBL" id="QTE03592.1"/>
    </source>
</evidence>
<protein>
    <submittedName>
        <fullName evidence="1">Capsid protein</fullName>
    </submittedName>
</protein>
<sequence length="337" mass="37906">MLYSLLSEEVRKSINREPSPPFFGSPTMAYLRKSRYARKTRRTPRRYVKTTRKTRYVRKRRPVMTKRRILNATSTKKRNTMLQLANTSTGTGGPVTIGPGPYLVNAGNGNNISLFCTTAMDLNNSVNNPNVISQQASRTATTCYIRGFSEKIRIQTSSGIPWFWRRICFRARGQMFAGFSPSDTPTQTNGGATSYTETSNGMQRLYFNLTINASNQTLYNIQQVLFRGQFNSDWVDPQTAAVDTTRVDLVSDNRMTIRSGNQAGTVKDVTMWHPYNHNLVYDDDESGAAEATTYLSVQDKRGNGDMYIFDLFTAGTGGTASDVLQLTSTSTLYWHEK</sequence>
<dbReference type="EMBL" id="MW182902">
    <property type="protein sequence ID" value="QTE03592.1"/>
    <property type="molecule type" value="Genomic_DNA"/>
</dbReference>
<proteinExistence type="predicted"/>
<accession>A0A8A4XCN8</accession>